<gene>
    <name evidence="2" type="ORF">MNB_SM-5-157</name>
</gene>
<proteinExistence type="predicted"/>
<dbReference type="PANTHER" id="PTHR33175">
    <property type="entry name" value="DNA-BINDING PROTEIN HU"/>
    <property type="match status" value="1"/>
</dbReference>
<dbReference type="GO" id="GO:0005829">
    <property type="term" value="C:cytosol"/>
    <property type="evidence" value="ECO:0007669"/>
    <property type="project" value="TreeGrafter"/>
</dbReference>
<dbReference type="Gene3D" id="4.10.520.10">
    <property type="entry name" value="IHF-like DNA-binding proteins"/>
    <property type="match status" value="1"/>
</dbReference>
<keyword evidence="1 2" id="KW-0238">DNA-binding</keyword>
<dbReference type="PRINTS" id="PR01727">
    <property type="entry name" value="DNABINDINGHU"/>
</dbReference>
<dbReference type="SUPFAM" id="SSF47729">
    <property type="entry name" value="IHF-like DNA-binding proteins"/>
    <property type="match status" value="1"/>
</dbReference>
<name>A0A1W1BXK0_9ZZZZ</name>
<accession>A0A1W1BXK0</accession>
<dbReference type="Pfam" id="PF00216">
    <property type="entry name" value="Bac_DNA_binding"/>
    <property type="match status" value="1"/>
</dbReference>
<dbReference type="AlphaFoldDB" id="A0A1W1BXK0"/>
<dbReference type="SMART" id="SM00411">
    <property type="entry name" value="BHL"/>
    <property type="match status" value="1"/>
</dbReference>
<dbReference type="GO" id="GO:0003677">
    <property type="term" value="F:DNA binding"/>
    <property type="evidence" value="ECO:0007669"/>
    <property type="project" value="UniProtKB-KW"/>
</dbReference>
<dbReference type="GO" id="GO:0030527">
    <property type="term" value="F:structural constituent of chromatin"/>
    <property type="evidence" value="ECO:0007669"/>
    <property type="project" value="InterPro"/>
</dbReference>
<reference evidence="2" key="1">
    <citation type="submission" date="2016-10" db="EMBL/GenBank/DDBJ databases">
        <authorList>
            <person name="de Groot N.N."/>
        </authorList>
    </citation>
    <scope>NUCLEOTIDE SEQUENCE</scope>
</reference>
<dbReference type="InterPro" id="IPR010992">
    <property type="entry name" value="IHF-like_DNA-bd_dom_sf"/>
</dbReference>
<sequence>MKKAEFVELVQAQGNYKTKAEAETAIKAFTEAVSEALVKGEDVSLVGFGSFAAVLQKGKTGKVPGTDKTYTTQDKMTPKFKAGKGLKDRVAAGK</sequence>
<evidence type="ECO:0000313" key="2">
    <source>
        <dbReference type="EMBL" id="SFV58259.1"/>
    </source>
</evidence>
<dbReference type="InterPro" id="IPR000119">
    <property type="entry name" value="Hist_DNA-bd"/>
</dbReference>
<dbReference type="EMBL" id="FPHH01000049">
    <property type="protein sequence ID" value="SFV58259.1"/>
    <property type="molecule type" value="Genomic_DNA"/>
</dbReference>
<dbReference type="PANTHER" id="PTHR33175:SF3">
    <property type="entry name" value="DNA-BINDING PROTEIN HU-BETA"/>
    <property type="match status" value="1"/>
</dbReference>
<protein>
    <submittedName>
        <fullName evidence="2">DNA-binding protein HU</fullName>
    </submittedName>
</protein>
<evidence type="ECO:0000256" key="1">
    <source>
        <dbReference type="ARBA" id="ARBA00023125"/>
    </source>
</evidence>
<organism evidence="2">
    <name type="scientific">hydrothermal vent metagenome</name>
    <dbReference type="NCBI Taxonomy" id="652676"/>
    <lineage>
        <taxon>unclassified sequences</taxon>
        <taxon>metagenomes</taxon>
        <taxon>ecological metagenomes</taxon>
    </lineage>
</organism>